<feature type="region of interest" description="Disordered" evidence="4">
    <location>
        <begin position="208"/>
        <end position="251"/>
    </location>
</feature>
<dbReference type="Proteomes" id="UP001230328">
    <property type="component" value="Unassembled WGS sequence"/>
</dbReference>
<dbReference type="EMBL" id="JAUSZI010000002">
    <property type="protein sequence ID" value="MDQ1033468.1"/>
    <property type="molecule type" value="Genomic_DNA"/>
</dbReference>
<evidence type="ECO:0000259" key="5">
    <source>
        <dbReference type="PROSITE" id="PS50949"/>
    </source>
</evidence>
<feature type="domain" description="HTH gntR-type" evidence="5">
    <location>
        <begin position="75"/>
        <end position="143"/>
    </location>
</feature>
<evidence type="ECO:0000313" key="7">
    <source>
        <dbReference type="Proteomes" id="UP001230328"/>
    </source>
</evidence>
<keyword evidence="7" id="KW-1185">Reference proteome</keyword>
<feature type="domain" description="HTH gntR-type" evidence="5">
    <location>
        <begin position="1"/>
        <end position="69"/>
    </location>
</feature>
<gene>
    <name evidence="6" type="ORF">QF035_011050</name>
</gene>
<evidence type="ECO:0000256" key="4">
    <source>
        <dbReference type="SAM" id="MobiDB-lite"/>
    </source>
</evidence>
<dbReference type="InterPro" id="IPR050679">
    <property type="entry name" value="Bact_HTH_transcr_reg"/>
</dbReference>
<dbReference type="Gene3D" id="1.10.10.10">
    <property type="entry name" value="Winged helix-like DNA-binding domain superfamily/Winged helix DNA-binding domain"/>
    <property type="match status" value="3"/>
</dbReference>
<keyword evidence="1" id="KW-0805">Transcription regulation</keyword>
<dbReference type="PANTHER" id="PTHR44846:SF1">
    <property type="entry name" value="MANNOSYL-D-GLYCERATE TRANSPORT_METABOLISM SYSTEM REPRESSOR MNGR-RELATED"/>
    <property type="match status" value="1"/>
</dbReference>
<dbReference type="Pfam" id="PF00392">
    <property type="entry name" value="GntR"/>
    <property type="match status" value="3"/>
</dbReference>
<dbReference type="PANTHER" id="PTHR44846">
    <property type="entry name" value="MANNOSYL-D-GLYCERATE TRANSPORT/METABOLISM SYSTEM REPRESSOR MNGR-RELATED"/>
    <property type="match status" value="1"/>
</dbReference>
<dbReference type="GO" id="GO:0003677">
    <property type="term" value="F:DNA binding"/>
    <property type="evidence" value="ECO:0007669"/>
    <property type="project" value="UniProtKB-KW"/>
</dbReference>
<evidence type="ECO:0000256" key="3">
    <source>
        <dbReference type="ARBA" id="ARBA00023163"/>
    </source>
</evidence>
<keyword evidence="2 6" id="KW-0238">DNA-binding</keyword>
<evidence type="ECO:0000256" key="2">
    <source>
        <dbReference type="ARBA" id="ARBA00023125"/>
    </source>
</evidence>
<accession>A0ABU0TCB9</accession>
<dbReference type="RefSeq" id="WP_307530751.1">
    <property type="nucleotide sequence ID" value="NZ_JAUSZI010000002.1"/>
</dbReference>
<name>A0ABU0TCB9_9ACTN</name>
<dbReference type="SMART" id="SM00345">
    <property type="entry name" value="HTH_GNTR"/>
    <property type="match status" value="3"/>
</dbReference>
<keyword evidence="3" id="KW-0804">Transcription</keyword>
<proteinExistence type="predicted"/>
<comment type="caution">
    <text evidence="6">The sequence shown here is derived from an EMBL/GenBank/DDBJ whole genome shotgun (WGS) entry which is preliminary data.</text>
</comment>
<dbReference type="InterPro" id="IPR000524">
    <property type="entry name" value="Tscrpt_reg_HTH_GntR"/>
</dbReference>
<feature type="domain" description="HTH gntR-type" evidence="5">
    <location>
        <begin position="155"/>
        <end position="223"/>
    </location>
</feature>
<evidence type="ECO:0000313" key="6">
    <source>
        <dbReference type="EMBL" id="MDQ1033468.1"/>
    </source>
</evidence>
<dbReference type="PROSITE" id="PS50949">
    <property type="entry name" value="HTH_GNTR"/>
    <property type="match status" value="3"/>
</dbReference>
<dbReference type="SUPFAM" id="SSF46785">
    <property type="entry name" value="Winged helix' DNA-binding domain"/>
    <property type="match status" value="3"/>
</dbReference>
<evidence type="ECO:0000256" key="1">
    <source>
        <dbReference type="ARBA" id="ARBA00023015"/>
    </source>
</evidence>
<reference evidence="6 7" key="1">
    <citation type="submission" date="2023-07" db="EMBL/GenBank/DDBJ databases">
        <title>Comparative genomics of wheat-associated soil bacteria to identify genetic determinants of phenazine resistance.</title>
        <authorList>
            <person name="Mouncey N."/>
        </authorList>
    </citation>
    <scope>NUCLEOTIDE SEQUENCE [LARGE SCALE GENOMIC DNA]</scope>
    <source>
        <strain evidence="6 7">V2I4</strain>
    </source>
</reference>
<sequence length="251" mass="27169">MTPELVRKVIRKRLADGTYGPGTQLPSERTLSVEFGVPKWVVSRALRPLRDNGDLHSSVGRRGTRVPDPQSLVPVTGISEIEQIVRSRIGDGTYAVRTWLPSLRHFAVEFGVTPTSIRTALKPLHQEKLLASFRTLGTYVVDPGQPGVPPSGRASKTVAYVGQALRERLGDGIYPPGSRLPAIQELATEFDVGLTTISKAIRPLRTEGLIANGPGRSYSARPTSEPPAPVRNATRDPVSCDAAAISEQDHQ</sequence>
<protein>
    <submittedName>
        <fullName evidence="6">DNA-binding GntR family transcriptional regulator</fullName>
    </submittedName>
</protein>
<organism evidence="6 7">
    <name type="scientific">Streptomyces umbrinus</name>
    <dbReference type="NCBI Taxonomy" id="67370"/>
    <lineage>
        <taxon>Bacteria</taxon>
        <taxon>Bacillati</taxon>
        <taxon>Actinomycetota</taxon>
        <taxon>Actinomycetes</taxon>
        <taxon>Kitasatosporales</taxon>
        <taxon>Streptomycetaceae</taxon>
        <taxon>Streptomyces</taxon>
        <taxon>Streptomyces phaeochromogenes group</taxon>
    </lineage>
</organism>
<dbReference type="InterPro" id="IPR036388">
    <property type="entry name" value="WH-like_DNA-bd_sf"/>
</dbReference>
<dbReference type="InterPro" id="IPR036390">
    <property type="entry name" value="WH_DNA-bd_sf"/>
</dbReference>